<gene>
    <name evidence="2" type="ORF">F0460_04165</name>
</gene>
<dbReference type="Gene3D" id="1.10.10.60">
    <property type="entry name" value="Homeodomain-like"/>
    <property type="match status" value="1"/>
</dbReference>
<dbReference type="GO" id="GO:0003700">
    <property type="term" value="F:DNA-binding transcription factor activity"/>
    <property type="evidence" value="ECO:0007669"/>
    <property type="project" value="InterPro"/>
</dbReference>
<dbReference type="InterPro" id="IPR018060">
    <property type="entry name" value="HTH_AraC"/>
</dbReference>
<comment type="caution">
    <text evidence="2">The sequence shown here is derived from an EMBL/GenBank/DDBJ whole genome shotgun (WGS) entry which is preliminary data.</text>
</comment>
<accession>A0A5M6CRP8</accession>
<evidence type="ECO:0000313" key="2">
    <source>
        <dbReference type="EMBL" id="KAA5537864.1"/>
    </source>
</evidence>
<sequence>MNQKNYLITRRPKDNFLKKHIAYYYFHVSNDEEHSEAFYFYPNFMHALTIYKGNDVEIDLDGKSSKVRTSADTDKLTFLYCINLKDKIHVDLQGTYHKIGIVFYPLGINHFIDKPLNEFLSNSFQKLIMDTIFEEHIRTLKKEQPLEEQVEILESALIAVMRPFENKVMQRAVREIILSNGTIKVDALEAITFTARKTLLRLFKKHLYATIEDYKKMVMFRNSLNYALQHQEMLNLTDIALYSMYYDQSHFIRHFKSITEETPKTLLPKIVQIGNEDLYWHFIDEK</sequence>
<evidence type="ECO:0000313" key="3">
    <source>
        <dbReference type="Proteomes" id="UP000325141"/>
    </source>
</evidence>
<organism evidence="2 3">
    <name type="scientific">Paenimyroides baculatum</name>
    <dbReference type="NCBI Taxonomy" id="2608000"/>
    <lineage>
        <taxon>Bacteria</taxon>
        <taxon>Pseudomonadati</taxon>
        <taxon>Bacteroidota</taxon>
        <taxon>Flavobacteriia</taxon>
        <taxon>Flavobacteriales</taxon>
        <taxon>Flavobacteriaceae</taxon>
        <taxon>Paenimyroides</taxon>
    </lineage>
</organism>
<evidence type="ECO:0000259" key="1">
    <source>
        <dbReference type="PROSITE" id="PS01124"/>
    </source>
</evidence>
<protein>
    <submittedName>
        <fullName evidence="2">AraC family transcriptional regulator</fullName>
    </submittedName>
</protein>
<dbReference type="AlphaFoldDB" id="A0A5M6CRP8"/>
<keyword evidence="3" id="KW-1185">Reference proteome</keyword>
<name>A0A5M6CRP8_9FLAO</name>
<reference evidence="2 3" key="1">
    <citation type="submission" date="2019-09" db="EMBL/GenBank/DDBJ databases">
        <title>Genome sequence and assembly of Flavobacterium sp.</title>
        <authorList>
            <person name="Chhetri G."/>
        </authorList>
    </citation>
    <scope>NUCLEOTIDE SEQUENCE [LARGE SCALE GENOMIC DNA]</scope>
    <source>
        <strain evidence="2 3">SNL9</strain>
    </source>
</reference>
<proteinExistence type="predicted"/>
<dbReference type="Proteomes" id="UP000325141">
    <property type="component" value="Unassembled WGS sequence"/>
</dbReference>
<dbReference type="Pfam" id="PF12833">
    <property type="entry name" value="HTH_18"/>
    <property type="match status" value="1"/>
</dbReference>
<dbReference type="RefSeq" id="WP_150010545.1">
    <property type="nucleotide sequence ID" value="NZ_VWSG01000002.1"/>
</dbReference>
<dbReference type="PROSITE" id="PS01124">
    <property type="entry name" value="HTH_ARAC_FAMILY_2"/>
    <property type="match status" value="1"/>
</dbReference>
<dbReference type="EMBL" id="VWSG01000002">
    <property type="protein sequence ID" value="KAA5537864.1"/>
    <property type="molecule type" value="Genomic_DNA"/>
</dbReference>
<dbReference type="GO" id="GO:0043565">
    <property type="term" value="F:sequence-specific DNA binding"/>
    <property type="evidence" value="ECO:0007669"/>
    <property type="project" value="InterPro"/>
</dbReference>
<feature type="domain" description="HTH araC/xylS-type" evidence="1">
    <location>
        <begin position="166"/>
        <end position="269"/>
    </location>
</feature>